<evidence type="ECO:0000256" key="3">
    <source>
        <dbReference type="ARBA" id="ARBA00023125"/>
    </source>
</evidence>
<evidence type="ECO:0000259" key="6">
    <source>
        <dbReference type="Pfam" id="PF04545"/>
    </source>
</evidence>
<dbReference type="OrthoDB" id="8481770at2"/>
<dbReference type="SUPFAM" id="SSF88659">
    <property type="entry name" value="Sigma3 and sigma4 domains of RNA polymerase sigma factors"/>
    <property type="match status" value="1"/>
</dbReference>
<dbReference type="GO" id="GO:0016987">
    <property type="term" value="F:sigma factor activity"/>
    <property type="evidence" value="ECO:0007669"/>
    <property type="project" value="UniProtKB-KW"/>
</dbReference>
<accession>A0A396RU39</accession>
<dbReference type="NCBIfam" id="TIGR02937">
    <property type="entry name" value="sigma70-ECF"/>
    <property type="match status" value="1"/>
</dbReference>
<name>A0A396RU39_9SPHN</name>
<proteinExistence type="predicted"/>
<keyword evidence="2" id="KW-0731">Sigma factor</keyword>
<dbReference type="EMBL" id="QWLV01000001">
    <property type="protein sequence ID" value="RHW18952.1"/>
    <property type="molecule type" value="Genomic_DNA"/>
</dbReference>
<dbReference type="SUPFAM" id="SSF88946">
    <property type="entry name" value="Sigma2 domain of RNA polymerase sigma factors"/>
    <property type="match status" value="1"/>
</dbReference>
<evidence type="ECO:0000256" key="2">
    <source>
        <dbReference type="ARBA" id="ARBA00023082"/>
    </source>
</evidence>
<dbReference type="InterPro" id="IPR007630">
    <property type="entry name" value="RNA_pol_sigma70_r4"/>
</dbReference>
<dbReference type="InterPro" id="IPR013325">
    <property type="entry name" value="RNA_pol_sigma_r2"/>
</dbReference>
<dbReference type="Pfam" id="PF04545">
    <property type="entry name" value="Sigma70_r4"/>
    <property type="match status" value="1"/>
</dbReference>
<dbReference type="InterPro" id="IPR000943">
    <property type="entry name" value="RNA_pol_sigma70"/>
</dbReference>
<evidence type="ECO:0000259" key="5">
    <source>
        <dbReference type="Pfam" id="PF04542"/>
    </source>
</evidence>
<reference evidence="7 8" key="1">
    <citation type="submission" date="2018-08" db="EMBL/GenBank/DDBJ databases">
        <title>The multiple taxonomic identification of Sphingomonas gilva.</title>
        <authorList>
            <person name="Zhu D."/>
            <person name="Zheng S."/>
        </authorList>
    </citation>
    <scope>NUCLEOTIDE SEQUENCE [LARGE SCALE GENOMIC DNA]</scope>
    <source>
        <strain evidence="7 8">ZDH117</strain>
    </source>
</reference>
<keyword evidence="1" id="KW-0805">Transcription regulation</keyword>
<dbReference type="PRINTS" id="PR00046">
    <property type="entry name" value="SIGMA70FCT"/>
</dbReference>
<evidence type="ECO:0000256" key="4">
    <source>
        <dbReference type="ARBA" id="ARBA00023163"/>
    </source>
</evidence>
<dbReference type="GO" id="GO:0006352">
    <property type="term" value="P:DNA-templated transcription initiation"/>
    <property type="evidence" value="ECO:0007669"/>
    <property type="project" value="InterPro"/>
</dbReference>
<dbReference type="InterPro" id="IPR014284">
    <property type="entry name" value="RNA_pol_sigma-70_dom"/>
</dbReference>
<dbReference type="Pfam" id="PF04542">
    <property type="entry name" value="Sigma70_r2"/>
    <property type="match status" value="1"/>
</dbReference>
<dbReference type="InterPro" id="IPR007627">
    <property type="entry name" value="RNA_pol_sigma70_r2"/>
</dbReference>
<dbReference type="Gene3D" id="1.20.140.160">
    <property type="match status" value="1"/>
</dbReference>
<evidence type="ECO:0000313" key="8">
    <source>
        <dbReference type="Proteomes" id="UP000266693"/>
    </source>
</evidence>
<dbReference type="InterPro" id="IPR013324">
    <property type="entry name" value="RNA_pol_sigma_r3/r4-like"/>
</dbReference>
<dbReference type="Proteomes" id="UP000266693">
    <property type="component" value="Unassembled WGS sequence"/>
</dbReference>
<protein>
    <submittedName>
        <fullName evidence="7">Sigma-70 family RNA polymerase sigma factor</fullName>
    </submittedName>
</protein>
<dbReference type="PANTHER" id="PTHR30385">
    <property type="entry name" value="SIGMA FACTOR F FLAGELLAR"/>
    <property type="match status" value="1"/>
</dbReference>
<evidence type="ECO:0000313" key="7">
    <source>
        <dbReference type="EMBL" id="RHW18952.1"/>
    </source>
</evidence>
<keyword evidence="3" id="KW-0238">DNA-binding</keyword>
<organism evidence="7 8">
    <name type="scientific">Sphingomonas gilva</name>
    <dbReference type="NCBI Taxonomy" id="2305907"/>
    <lineage>
        <taxon>Bacteria</taxon>
        <taxon>Pseudomonadati</taxon>
        <taxon>Pseudomonadota</taxon>
        <taxon>Alphaproteobacteria</taxon>
        <taxon>Sphingomonadales</taxon>
        <taxon>Sphingomonadaceae</taxon>
        <taxon>Sphingomonas</taxon>
    </lineage>
</organism>
<dbReference type="GO" id="GO:0003677">
    <property type="term" value="F:DNA binding"/>
    <property type="evidence" value="ECO:0007669"/>
    <property type="project" value="UniProtKB-KW"/>
</dbReference>
<comment type="caution">
    <text evidence="7">The sequence shown here is derived from an EMBL/GenBank/DDBJ whole genome shotgun (WGS) entry which is preliminary data.</text>
</comment>
<dbReference type="Gene3D" id="1.10.1740.10">
    <property type="match status" value="1"/>
</dbReference>
<evidence type="ECO:0000256" key="1">
    <source>
        <dbReference type="ARBA" id="ARBA00023015"/>
    </source>
</evidence>
<sequence>MEPRAAGRAGQFQMNRAAATTGLDIVVEPARVEASLWRRLRFESELLCREQLFNRYRDLARAIARRQARSRPDRGVEIGDFEQFAYEGLLQAIDRYDPLRGAPFAAFARRRIAGSIADGAARMNEIDAQYGYRRRVEQERVRSLGAGESDGNALDQLSAMAAGLAIGLMLEGTGLIGGADRTDHRPNAYDSLAWRELQSILVRAVGDLPEREAVIIRQHYENGLSFTRIAQLIGVTKGRVSQLHRAAVERLRARIAADG</sequence>
<feature type="domain" description="RNA polymerase sigma-70 region 2" evidence="5">
    <location>
        <begin position="52"/>
        <end position="119"/>
    </location>
</feature>
<dbReference type="CDD" id="cd06171">
    <property type="entry name" value="Sigma70_r4"/>
    <property type="match status" value="1"/>
</dbReference>
<keyword evidence="4" id="KW-0804">Transcription</keyword>
<feature type="domain" description="RNA polymerase sigma-70 region 4" evidence="6">
    <location>
        <begin position="206"/>
        <end position="253"/>
    </location>
</feature>
<dbReference type="AlphaFoldDB" id="A0A396RU39"/>
<keyword evidence="8" id="KW-1185">Reference proteome</keyword>
<gene>
    <name evidence="7" type="ORF">D1610_02100</name>
</gene>